<keyword evidence="1" id="KW-1133">Transmembrane helix</keyword>
<name>A0A379DHL9_9PORP</name>
<dbReference type="EMBL" id="UGTI01000001">
    <property type="protein sequence ID" value="SUB77846.1"/>
    <property type="molecule type" value="Genomic_DNA"/>
</dbReference>
<accession>A0A379DHL9</accession>
<proteinExistence type="predicted"/>
<dbReference type="Proteomes" id="UP000254263">
    <property type="component" value="Unassembled WGS sequence"/>
</dbReference>
<feature type="transmembrane region" description="Helical" evidence="1">
    <location>
        <begin position="20"/>
        <end position="49"/>
    </location>
</feature>
<sequence length="65" mass="7849">MKKPRNKYNNVFLISNRFAIQFFIFMCDCLFISVFTDKVFGCFSSLFLMDNHSSVYLKRREKAYK</sequence>
<gene>
    <name evidence="2" type="ORF">NCTC13100_00990</name>
</gene>
<evidence type="ECO:0000313" key="3">
    <source>
        <dbReference type="Proteomes" id="UP000254263"/>
    </source>
</evidence>
<evidence type="ECO:0000313" key="2">
    <source>
        <dbReference type="EMBL" id="SUB77846.1"/>
    </source>
</evidence>
<evidence type="ECO:0000256" key="1">
    <source>
        <dbReference type="SAM" id="Phobius"/>
    </source>
</evidence>
<reference evidence="2 3" key="1">
    <citation type="submission" date="2018-06" db="EMBL/GenBank/DDBJ databases">
        <authorList>
            <consortium name="Pathogen Informatics"/>
            <person name="Doyle S."/>
        </authorList>
    </citation>
    <scope>NUCLEOTIDE SEQUENCE [LARGE SCALE GENOMIC DNA]</scope>
    <source>
        <strain evidence="2 3">NCTC13100</strain>
    </source>
</reference>
<keyword evidence="1" id="KW-0812">Transmembrane</keyword>
<keyword evidence="1" id="KW-0472">Membrane</keyword>
<organism evidence="2 3">
    <name type="scientific">Porphyromonas macacae</name>
    <dbReference type="NCBI Taxonomy" id="28115"/>
    <lineage>
        <taxon>Bacteria</taxon>
        <taxon>Pseudomonadati</taxon>
        <taxon>Bacteroidota</taxon>
        <taxon>Bacteroidia</taxon>
        <taxon>Bacteroidales</taxon>
        <taxon>Porphyromonadaceae</taxon>
        <taxon>Porphyromonas</taxon>
    </lineage>
</organism>
<protein>
    <submittedName>
        <fullName evidence="2">Uncharacterized protein</fullName>
    </submittedName>
</protein>
<dbReference type="AlphaFoldDB" id="A0A379DHL9"/>